<accession>E7RYB7</accession>
<dbReference type="EMBL" id="AEQP01000015">
    <property type="protein sequence ID" value="EFV94578.1"/>
    <property type="molecule type" value="Genomic_DNA"/>
</dbReference>
<reference evidence="1 2" key="1">
    <citation type="submission" date="2010-12" db="EMBL/GenBank/DDBJ databases">
        <authorList>
            <person name="Muzny D."/>
            <person name="Qin X."/>
            <person name="Deng J."/>
            <person name="Jiang H."/>
            <person name="Liu Y."/>
            <person name="Qu J."/>
            <person name="Song X.-Z."/>
            <person name="Zhang L."/>
            <person name="Thornton R."/>
            <person name="Coyle M."/>
            <person name="Francisco L."/>
            <person name="Jackson L."/>
            <person name="Javaid M."/>
            <person name="Korchina V."/>
            <person name="Kovar C."/>
            <person name="Mata R."/>
            <person name="Mathew T."/>
            <person name="Ngo R."/>
            <person name="Nguyen L."/>
            <person name="Nguyen N."/>
            <person name="Okwuonu G."/>
            <person name="Ongeri F."/>
            <person name="Pham C."/>
            <person name="Simmons D."/>
            <person name="Wilczek-Boney K."/>
            <person name="Hale W."/>
            <person name="Jakkamsetti A."/>
            <person name="Pham P."/>
            <person name="Ruth R."/>
            <person name="San Lucas F."/>
            <person name="Warren J."/>
            <person name="Zhang J."/>
            <person name="Zhao Z."/>
            <person name="Zhou C."/>
            <person name="Zhu D."/>
            <person name="Lee S."/>
            <person name="Bess C."/>
            <person name="Blankenburg K."/>
            <person name="Forbes L."/>
            <person name="Fu Q."/>
            <person name="Gubbala S."/>
            <person name="Hirani K."/>
            <person name="Jayaseelan J.C."/>
            <person name="Lara F."/>
            <person name="Munidasa M."/>
            <person name="Palculict T."/>
            <person name="Patil S."/>
            <person name="Pu L.-L."/>
            <person name="Saada N."/>
            <person name="Tang L."/>
            <person name="Weissenberger G."/>
            <person name="Zhu Y."/>
            <person name="Hemphill L."/>
            <person name="Shang Y."/>
            <person name="Youmans B."/>
            <person name="Ayvaz T."/>
            <person name="Ross M."/>
            <person name="Santibanez J."/>
            <person name="Aqrawi P."/>
            <person name="Gross S."/>
            <person name="Joshi V."/>
            <person name="Fowler G."/>
            <person name="Nazareth L."/>
            <person name="Reid J."/>
            <person name="Worley K."/>
            <person name="Petrosino J."/>
            <person name="Highlander S."/>
            <person name="Gibbs R."/>
        </authorList>
    </citation>
    <scope>NUCLEOTIDE SEQUENCE [LARGE SCALE GENOMIC DNA]</scope>
    <source>
        <strain evidence="1 2">ATCC 51599</strain>
    </source>
</reference>
<dbReference type="Pfam" id="PF05015">
    <property type="entry name" value="HigB-like_toxin"/>
    <property type="match status" value="1"/>
</dbReference>
<organism evidence="1 2">
    <name type="scientific">Lautropia mirabilis ATCC 51599</name>
    <dbReference type="NCBI Taxonomy" id="887898"/>
    <lineage>
        <taxon>Bacteria</taxon>
        <taxon>Pseudomonadati</taxon>
        <taxon>Pseudomonadota</taxon>
        <taxon>Betaproteobacteria</taxon>
        <taxon>Burkholderiales</taxon>
        <taxon>Burkholderiaceae</taxon>
        <taxon>Lautropia</taxon>
    </lineage>
</organism>
<proteinExistence type="predicted"/>
<dbReference type="Gene3D" id="3.30.2310.20">
    <property type="entry name" value="RelE-like"/>
    <property type="match status" value="1"/>
</dbReference>
<sequence length="93" mass="10764">MAIQSFRCSDTQALFAGHRVARWVSIEKVAMRKLAMLHRAGRLDDLRIPPGNRLELLKGDRHGQYSIRINDQWRICFSWLGTDAIAVEITDYH</sequence>
<comment type="caution">
    <text evidence="1">The sequence shown here is derived from an EMBL/GenBank/DDBJ whole genome shotgun (WGS) entry which is preliminary data.</text>
</comment>
<dbReference type="InterPro" id="IPR035093">
    <property type="entry name" value="RelE/ParE_toxin_dom_sf"/>
</dbReference>
<dbReference type="RefSeq" id="WP_005674004.1">
    <property type="nucleotide sequence ID" value="NZ_CP146288.1"/>
</dbReference>
<dbReference type="HOGENOM" id="CLU_155111_1_1_4"/>
<dbReference type="Proteomes" id="UP000011021">
    <property type="component" value="Unassembled WGS sequence"/>
</dbReference>
<evidence type="ECO:0000313" key="2">
    <source>
        <dbReference type="Proteomes" id="UP000011021"/>
    </source>
</evidence>
<dbReference type="InterPro" id="IPR007711">
    <property type="entry name" value="HigB-1"/>
</dbReference>
<dbReference type="eggNOG" id="COG3549">
    <property type="taxonomic scope" value="Bacteria"/>
</dbReference>
<dbReference type="STRING" id="887898.HMPREF0551_1681"/>
<dbReference type="PANTHER" id="PTHR40266">
    <property type="entry name" value="TOXIN HIGB-1"/>
    <property type="match status" value="1"/>
</dbReference>
<protein>
    <submittedName>
        <fullName evidence="1">Toxin-antitoxin system, toxin component, RelE family</fullName>
    </submittedName>
</protein>
<dbReference type="SUPFAM" id="SSF143011">
    <property type="entry name" value="RelE-like"/>
    <property type="match status" value="1"/>
</dbReference>
<evidence type="ECO:0000313" key="1">
    <source>
        <dbReference type="EMBL" id="EFV94578.1"/>
    </source>
</evidence>
<gene>
    <name evidence="1" type="ORF">HMPREF0551_1681</name>
</gene>
<name>E7RYB7_9BURK</name>
<keyword evidence="2" id="KW-1185">Reference proteome</keyword>
<dbReference type="AlphaFoldDB" id="E7RYB7"/>
<dbReference type="PANTHER" id="PTHR40266:SF2">
    <property type="entry name" value="TOXIN HIGB-1"/>
    <property type="match status" value="1"/>
</dbReference>